<feature type="region of interest" description="Disordered" evidence="1">
    <location>
        <begin position="90"/>
        <end position="121"/>
    </location>
</feature>
<evidence type="ECO:0000256" key="1">
    <source>
        <dbReference type="SAM" id="MobiDB-lite"/>
    </source>
</evidence>
<name>A0ABR9CFH4_9HYPH</name>
<comment type="caution">
    <text evidence="2">The sequence shown here is derived from an EMBL/GenBank/DDBJ whole genome shotgun (WGS) entry which is preliminary data.</text>
</comment>
<dbReference type="RefSeq" id="WP_192110107.1">
    <property type="nucleotide sequence ID" value="NZ_JACYXJ010000005.1"/>
</dbReference>
<evidence type="ECO:0000313" key="2">
    <source>
        <dbReference type="EMBL" id="MBD8877671.1"/>
    </source>
</evidence>
<organism evidence="2 3">
    <name type="scientific">Roseibium polysiphoniae</name>
    <dbReference type="NCBI Taxonomy" id="2571221"/>
    <lineage>
        <taxon>Bacteria</taxon>
        <taxon>Pseudomonadati</taxon>
        <taxon>Pseudomonadota</taxon>
        <taxon>Alphaproteobacteria</taxon>
        <taxon>Hyphomicrobiales</taxon>
        <taxon>Stappiaceae</taxon>
        <taxon>Roseibium</taxon>
    </lineage>
</organism>
<protein>
    <submittedName>
        <fullName evidence="2">Uncharacterized protein</fullName>
    </submittedName>
</protein>
<sequence>MAWSERAQMRIHGMSLRELVKRISAASLKKDLMSLPETEALWHRTPDELKGYLVRVLYERREPWRLRGAPMPKSDQNYFDHWLAGRDRDFPELRPGYTPPPDTFDEDNGDDDAGSPPPPGP</sequence>
<dbReference type="Proteomes" id="UP000615687">
    <property type="component" value="Unassembled WGS sequence"/>
</dbReference>
<evidence type="ECO:0000313" key="3">
    <source>
        <dbReference type="Proteomes" id="UP000615687"/>
    </source>
</evidence>
<keyword evidence="3" id="KW-1185">Reference proteome</keyword>
<feature type="compositionally biased region" description="Acidic residues" evidence="1">
    <location>
        <begin position="103"/>
        <end position="113"/>
    </location>
</feature>
<dbReference type="EMBL" id="JACYXJ010000005">
    <property type="protein sequence ID" value="MBD8877671.1"/>
    <property type="molecule type" value="Genomic_DNA"/>
</dbReference>
<accession>A0ABR9CFH4</accession>
<proteinExistence type="predicted"/>
<reference evidence="2 3" key="1">
    <citation type="submission" date="2020-09" db="EMBL/GenBank/DDBJ databases">
        <title>The genome sequence of type strain Labrenzia polysiphoniae KACC 19711.</title>
        <authorList>
            <person name="Liu Y."/>
        </authorList>
    </citation>
    <scope>NUCLEOTIDE SEQUENCE [LARGE SCALE GENOMIC DNA]</scope>
    <source>
        <strain evidence="2 3">KACC 19711</strain>
    </source>
</reference>
<gene>
    <name evidence="2" type="ORF">IG617_15340</name>
</gene>